<keyword evidence="2" id="KW-0732">Signal</keyword>
<evidence type="ECO:0000313" key="4">
    <source>
        <dbReference type="Proteomes" id="UP001501940"/>
    </source>
</evidence>
<accession>A0AAQ6ANR7</accession>
<feature type="region of interest" description="Disordered" evidence="1">
    <location>
        <begin position="248"/>
        <end position="380"/>
    </location>
</feature>
<dbReference type="GO" id="GO:0007155">
    <property type="term" value="P:cell adhesion"/>
    <property type="evidence" value="ECO:0007669"/>
    <property type="project" value="InterPro"/>
</dbReference>
<dbReference type="GO" id="GO:0001503">
    <property type="term" value="P:ossification"/>
    <property type="evidence" value="ECO:0007669"/>
    <property type="project" value="InterPro"/>
</dbReference>
<sequence length="380" mass="40144">MKVAVVFVLLFATVLCRPARKVSDSSSESSEEVVRRPAPPALRKQALVAPQPRVADVQKVAAAAGSDESAESSDEDEAAAEEAPTEVSSDSTDTASTSDTASVSSKTSEDNDDDDDDDETEESETEEEEEDEESSNSSESGESSTVAPATIIPVIVTDEPLPETTAEPLEPTIVTDPARGDNLGGYPSDYKSIVYVEDKSYHKLPVPYKSYEFVGTGKKTAYDMTDGNEVEKSLKVYKVQALQVHSDLLEEDTSTPEVESQGLDTSSGTSQDISPRQAALPEEEESASTSESTTSESESSSTPEEEEEEEEESASTASDSNSTSQESEDEESQSSEEATATPGAADSDSDESDSAESDSDEEAAAGTDVTTDVPAVITAK</sequence>
<dbReference type="PANTHER" id="PTHR10607">
    <property type="entry name" value="OSTEOPONTIN"/>
    <property type="match status" value="1"/>
</dbReference>
<dbReference type="Ensembl" id="ENSAOCT00000033914.1">
    <property type="protein sequence ID" value="ENSAOCP00000078386.1"/>
    <property type="gene ID" value="ENSAOCG00000027212.1"/>
</dbReference>
<evidence type="ECO:0008006" key="5">
    <source>
        <dbReference type="Google" id="ProtNLM"/>
    </source>
</evidence>
<feature type="compositionally biased region" description="Low complexity" evidence="1">
    <location>
        <begin position="85"/>
        <end position="106"/>
    </location>
</feature>
<evidence type="ECO:0000256" key="1">
    <source>
        <dbReference type="SAM" id="MobiDB-lite"/>
    </source>
</evidence>
<dbReference type="GeneTree" id="ENSGT00400000024390"/>
<feature type="region of interest" description="Disordered" evidence="1">
    <location>
        <begin position="20"/>
        <end position="187"/>
    </location>
</feature>
<evidence type="ECO:0000313" key="3">
    <source>
        <dbReference type="Ensembl" id="ENSAOCP00000078386.1"/>
    </source>
</evidence>
<feature type="compositionally biased region" description="Low complexity" evidence="1">
    <location>
        <begin position="287"/>
        <end position="302"/>
    </location>
</feature>
<feature type="signal peptide" evidence="2">
    <location>
        <begin position="1"/>
        <end position="16"/>
    </location>
</feature>
<reference evidence="3" key="2">
    <citation type="submission" date="2025-08" db="UniProtKB">
        <authorList>
            <consortium name="Ensembl"/>
        </authorList>
    </citation>
    <scope>IDENTIFICATION</scope>
</reference>
<dbReference type="Proteomes" id="UP001501940">
    <property type="component" value="Chromosome 17"/>
</dbReference>
<dbReference type="GeneID" id="111581321"/>
<feature type="compositionally biased region" description="Low complexity" evidence="1">
    <location>
        <begin position="157"/>
        <end position="172"/>
    </location>
</feature>
<proteinExistence type="predicted"/>
<feature type="compositionally biased region" description="Polar residues" evidence="1">
    <location>
        <begin position="255"/>
        <end position="274"/>
    </location>
</feature>
<reference evidence="3" key="3">
    <citation type="submission" date="2025-09" db="UniProtKB">
        <authorList>
            <consortium name="Ensembl"/>
        </authorList>
    </citation>
    <scope>IDENTIFICATION</scope>
</reference>
<feature type="compositionally biased region" description="Low complexity" evidence="1">
    <location>
        <begin position="335"/>
        <end position="346"/>
    </location>
</feature>
<dbReference type="InterPro" id="IPR002038">
    <property type="entry name" value="Osteopontin"/>
</dbReference>
<dbReference type="RefSeq" id="XP_023145228.1">
    <property type="nucleotide sequence ID" value="XM_023289460.3"/>
</dbReference>
<feature type="chain" id="PRO_5043803794" description="Secreted phosphoprotein 1" evidence="2">
    <location>
        <begin position="17"/>
        <end position="380"/>
    </location>
</feature>
<keyword evidence="4" id="KW-1185">Reference proteome</keyword>
<reference evidence="3 4" key="1">
    <citation type="submission" date="2022-01" db="EMBL/GenBank/DDBJ databases">
        <title>A chromosome-scale genome assembly of the false clownfish, Amphiprion ocellaris.</title>
        <authorList>
            <person name="Ryu T."/>
        </authorList>
    </citation>
    <scope>NUCLEOTIDE SEQUENCE [LARGE SCALE GENOMIC DNA]</scope>
</reference>
<feature type="compositionally biased region" description="Acidic residues" evidence="1">
    <location>
        <begin position="110"/>
        <end position="134"/>
    </location>
</feature>
<feature type="compositionally biased region" description="Low complexity" evidence="1">
    <location>
        <begin position="135"/>
        <end position="145"/>
    </location>
</feature>
<dbReference type="PANTHER" id="PTHR10607:SF1">
    <property type="entry name" value="OSTEOPONTIN"/>
    <property type="match status" value="1"/>
</dbReference>
<gene>
    <name evidence="3" type="primary">SPP1</name>
</gene>
<feature type="compositionally biased region" description="Acidic residues" evidence="1">
    <location>
        <begin position="347"/>
        <end position="363"/>
    </location>
</feature>
<protein>
    <recommendedName>
        <fullName evidence="5">Secreted phosphoprotein 1</fullName>
    </recommendedName>
</protein>
<evidence type="ECO:0000256" key="2">
    <source>
        <dbReference type="SAM" id="SignalP"/>
    </source>
</evidence>
<feature type="compositionally biased region" description="Acidic residues" evidence="1">
    <location>
        <begin position="303"/>
        <end position="313"/>
    </location>
</feature>
<organism evidence="3 4">
    <name type="scientific">Amphiprion ocellaris</name>
    <name type="common">Clown anemonefish</name>
    <dbReference type="NCBI Taxonomy" id="80972"/>
    <lineage>
        <taxon>Eukaryota</taxon>
        <taxon>Metazoa</taxon>
        <taxon>Chordata</taxon>
        <taxon>Craniata</taxon>
        <taxon>Vertebrata</taxon>
        <taxon>Euteleostomi</taxon>
        <taxon>Actinopterygii</taxon>
        <taxon>Neopterygii</taxon>
        <taxon>Teleostei</taxon>
        <taxon>Neoteleostei</taxon>
        <taxon>Acanthomorphata</taxon>
        <taxon>Ovalentaria</taxon>
        <taxon>Pomacentridae</taxon>
        <taxon>Amphiprion</taxon>
    </lineage>
</organism>
<name>A0AAQ6ANR7_AMPOC</name>
<feature type="compositionally biased region" description="Acidic residues" evidence="1">
    <location>
        <begin position="68"/>
        <end position="84"/>
    </location>
</feature>
<dbReference type="AlphaFoldDB" id="A0AAQ6ANR7"/>
<feature type="compositionally biased region" description="Low complexity" evidence="1">
    <location>
        <begin position="314"/>
        <end position="325"/>
    </location>
</feature>